<evidence type="ECO:0000313" key="2">
    <source>
        <dbReference type="EMBL" id="KAF2167054.1"/>
    </source>
</evidence>
<dbReference type="OrthoDB" id="5382128at2759"/>
<dbReference type="EMBL" id="ML993594">
    <property type="protein sequence ID" value="KAF2167054.1"/>
    <property type="molecule type" value="Genomic_DNA"/>
</dbReference>
<evidence type="ECO:0000313" key="3">
    <source>
        <dbReference type="Proteomes" id="UP000799537"/>
    </source>
</evidence>
<dbReference type="RefSeq" id="XP_033667943.1">
    <property type="nucleotide sequence ID" value="XM_033812657.1"/>
</dbReference>
<evidence type="ECO:0000259" key="1">
    <source>
        <dbReference type="Pfam" id="PF06985"/>
    </source>
</evidence>
<dbReference type="Pfam" id="PF06985">
    <property type="entry name" value="HET"/>
    <property type="match status" value="1"/>
</dbReference>
<reference evidence="2" key="1">
    <citation type="journal article" date="2020" name="Stud. Mycol.">
        <title>101 Dothideomycetes genomes: a test case for predicting lifestyles and emergence of pathogens.</title>
        <authorList>
            <person name="Haridas S."/>
            <person name="Albert R."/>
            <person name="Binder M."/>
            <person name="Bloem J."/>
            <person name="Labutti K."/>
            <person name="Salamov A."/>
            <person name="Andreopoulos B."/>
            <person name="Baker S."/>
            <person name="Barry K."/>
            <person name="Bills G."/>
            <person name="Bluhm B."/>
            <person name="Cannon C."/>
            <person name="Castanera R."/>
            <person name="Culley D."/>
            <person name="Daum C."/>
            <person name="Ezra D."/>
            <person name="Gonzalez J."/>
            <person name="Henrissat B."/>
            <person name="Kuo A."/>
            <person name="Liang C."/>
            <person name="Lipzen A."/>
            <person name="Lutzoni F."/>
            <person name="Magnuson J."/>
            <person name="Mondo S."/>
            <person name="Nolan M."/>
            <person name="Ohm R."/>
            <person name="Pangilinan J."/>
            <person name="Park H.-J."/>
            <person name="Ramirez L."/>
            <person name="Alfaro M."/>
            <person name="Sun H."/>
            <person name="Tritt A."/>
            <person name="Yoshinaga Y."/>
            <person name="Zwiers L.-H."/>
            <person name="Turgeon B."/>
            <person name="Goodwin S."/>
            <person name="Spatafora J."/>
            <person name="Crous P."/>
            <person name="Grigoriev I."/>
        </authorList>
    </citation>
    <scope>NUCLEOTIDE SEQUENCE</scope>
    <source>
        <strain evidence="2">ATCC 36951</strain>
    </source>
</reference>
<accession>A0A6A6CIL0</accession>
<proteinExistence type="predicted"/>
<sequence length="637" mass="71511">MRFPLRGDKSEAESWTFLRSLWGRQELRGTVCCECREAIDIDKAFARTFSLVDKIRGKSPALPCAKEVEAPQVQRTIQIFHRHLECLYKTTPFVAISHVWGRPIAKLQHKRKQSDVSTVEVETLVRSLPAQIAVALEDGLPAGEKPFEIWHDYISVPQWSNKVKTAIILKISELIKRAKMTVVYLNDVDPSAFDAMRSGASKEERCRGIGQICDAEWYSRMWTTMEHTESANMMVLAKGFRPVAPDGFGRALIEELKDRWRDESRAHGSGRELEEIVWANKGLVPWTLGTIDSIRSGALAGRRPNFGHVHGDLSWRRVTVPKDFFYAFEGMLKTGYQLGTAIERNPKDVMHGMAMRAILSGDLSPLFMVPAHAKTGFHLGRGYVDHNTWGLDAEDKPHECTTIKPGTGPRQVVVSAEEVGVFWYARRFHWVGHTLGASIRMALDASGLDVDAYVDTHGVRLYGQNRDAIQMRLAQDGRRSQLREQLCQFYDNIEGPHNGPIVDRIADLIDLSNTSLGGAYGVAATPIGTLEYHGNTLHHGKAGAIVGMKCMKCQRIFLLRILLYQPISTLLGVKAYRIPGLKYRYSHAGGMGILLIRHKIVGRFVWGTPTCACPKMTEIEVAIDDLPMPRPNNSRYK</sequence>
<feature type="domain" description="Heterokaryon incompatibility" evidence="1">
    <location>
        <begin position="93"/>
        <end position="222"/>
    </location>
</feature>
<gene>
    <name evidence="2" type="ORF">M409DRAFT_54268</name>
</gene>
<dbReference type="Proteomes" id="UP000799537">
    <property type="component" value="Unassembled WGS sequence"/>
</dbReference>
<keyword evidence="3" id="KW-1185">Reference proteome</keyword>
<dbReference type="InterPro" id="IPR010730">
    <property type="entry name" value="HET"/>
</dbReference>
<dbReference type="AlphaFoldDB" id="A0A6A6CIL0"/>
<protein>
    <recommendedName>
        <fullName evidence="1">Heterokaryon incompatibility domain-containing protein</fullName>
    </recommendedName>
</protein>
<dbReference type="GeneID" id="54565929"/>
<organism evidence="2 3">
    <name type="scientific">Zasmidium cellare ATCC 36951</name>
    <dbReference type="NCBI Taxonomy" id="1080233"/>
    <lineage>
        <taxon>Eukaryota</taxon>
        <taxon>Fungi</taxon>
        <taxon>Dikarya</taxon>
        <taxon>Ascomycota</taxon>
        <taxon>Pezizomycotina</taxon>
        <taxon>Dothideomycetes</taxon>
        <taxon>Dothideomycetidae</taxon>
        <taxon>Mycosphaerellales</taxon>
        <taxon>Mycosphaerellaceae</taxon>
        <taxon>Zasmidium</taxon>
    </lineage>
</organism>
<name>A0A6A6CIL0_ZASCE</name>